<feature type="compositionally biased region" description="Basic and acidic residues" evidence="1">
    <location>
        <begin position="218"/>
        <end position="231"/>
    </location>
</feature>
<evidence type="ECO:0008006" key="4">
    <source>
        <dbReference type="Google" id="ProtNLM"/>
    </source>
</evidence>
<feature type="compositionally biased region" description="Basic and acidic residues" evidence="1">
    <location>
        <begin position="474"/>
        <end position="507"/>
    </location>
</feature>
<dbReference type="PANTHER" id="PTHR34837:SF1">
    <property type="entry name" value="LOW PROTEIN: ZINC FINGER CCCH DOMAIN PROTEIN"/>
    <property type="match status" value="1"/>
</dbReference>
<organism evidence="2 3">
    <name type="scientific">Cucurbita argyrosperma subsp. sororia</name>
    <dbReference type="NCBI Taxonomy" id="37648"/>
    <lineage>
        <taxon>Eukaryota</taxon>
        <taxon>Viridiplantae</taxon>
        <taxon>Streptophyta</taxon>
        <taxon>Embryophyta</taxon>
        <taxon>Tracheophyta</taxon>
        <taxon>Spermatophyta</taxon>
        <taxon>Magnoliopsida</taxon>
        <taxon>eudicotyledons</taxon>
        <taxon>Gunneridae</taxon>
        <taxon>Pentapetalae</taxon>
        <taxon>rosids</taxon>
        <taxon>fabids</taxon>
        <taxon>Cucurbitales</taxon>
        <taxon>Cucurbitaceae</taxon>
        <taxon>Cucurbiteae</taxon>
        <taxon>Cucurbita</taxon>
    </lineage>
</organism>
<keyword evidence="3" id="KW-1185">Reference proteome</keyword>
<name>A0AAV6MCU4_9ROSI</name>
<dbReference type="PANTHER" id="PTHR34837">
    <property type="entry name" value="OS05G0595500 PROTEIN"/>
    <property type="match status" value="1"/>
</dbReference>
<evidence type="ECO:0000313" key="3">
    <source>
        <dbReference type="Proteomes" id="UP000685013"/>
    </source>
</evidence>
<feature type="compositionally biased region" description="Basic and acidic residues" evidence="1">
    <location>
        <begin position="779"/>
        <end position="797"/>
    </location>
</feature>
<feature type="compositionally biased region" description="Polar residues" evidence="1">
    <location>
        <begin position="585"/>
        <end position="602"/>
    </location>
</feature>
<feature type="compositionally biased region" description="Basic and acidic residues" evidence="1">
    <location>
        <begin position="250"/>
        <end position="363"/>
    </location>
</feature>
<feature type="compositionally biased region" description="Basic residues" evidence="1">
    <location>
        <begin position="1"/>
        <end position="12"/>
    </location>
</feature>
<feature type="region of interest" description="Disordered" evidence="1">
    <location>
        <begin position="1125"/>
        <end position="1155"/>
    </location>
</feature>
<feature type="compositionally biased region" description="Basic and acidic residues" evidence="1">
    <location>
        <begin position="426"/>
        <end position="447"/>
    </location>
</feature>
<dbReference type="EMBL" id="JAGKQH010000015">
    <property type="protein sequence ID" value="KAG6579324.1"/>
    <property type="molecule type" value="Genomic_DNA"/>
</dbReference>
<dbReference type="AlphaFoldDB" id="A0AAV6MCU4"/>
<feature type="compositionally biased region" description="Basic and acidic residues" evidence="1">
    <location>
        <begin position="561"/>
        <end position="583"/>
    </location>
</feature>
<feature type="non-terminal residue" evidence="2">
    <location>
        <position position="1"/>
    </location>
</feature>
<protein>
    <recommendedName>
        <fullName evidence="4">Zinc finger CCCH domain-containing protein 13-like</fullName>
    </recommendedName>
</protein>
<evidence type="ECO:0000313" key="2">
    <source>
        <dbReference type="EMBL" id="KAG6579324.1"/>
    </source>
</evidence>
<accession>A0AAV6MCU4</accession>
<feature type="compositionally biased region" description="Basic and acidic residues" evidence="1">
    <location>
        <begin position="107"/>
        <end position="119"/>
    </location>
</feature>
<sequence>MPRGSRHKSSRHGLKDAKESSDSENDSTLRDRKGKESGSRVMKDSASSEKRRFESKDSKEFYGSENLEMEEHGHSKRRKERYDEGTTDRWNGGSDDELGVPSKKSKTLVDSKSKRRDESVGFQGDGEEHKKSSGKGEGRHRESSRKEGRNGGGEREREREREREKDRKGREGRSDRGVASEDLRVEKQVEKNSENVLHSPGLENHLEIRVRKRTGSFDGDKHKDDIGDVDNRQLSSKNDTVKDGRRKSEKYKEERNREKYREDVDRDGKERNELVKDHISRSNDRDLRDEKDAMDMHHKRNKLQDSDPDREVTKAKREGDIDAMRDQDHDRHHAYERDHEQESRRRRDRGRDRDRDRDHDRDSRRHRSRSRARDRYSDYECDVDRDGSHFDDQYTKYVDSRGRKRSPNDHDDSVDARSKSLKNSHHANDEKKSLSNDKVDSDAERGRSQSRSRHGDISLSSHRRKSSPSSHSRVVTDEYRHQDQEDLRDRYPKKEERSKSISTRDKGVLSVVQEKGSKYTYSEKPSEIEGGNATELLRDRTLNSKNVDIEESGRRHNNSIDAKDLSSNKDRHSWDIQGEKPVMDDSSQVESYYSKGSQSNPSPFHPRPAFRGGVDIPFDGSLDDDGRLNSNSRFRRGNDPNIGRVHGNTWRGVPNWTAPLPNGFIPFQHGPPPHGSFQSLMPQFPAPPMFGIRPPLDINHSGIHYRMPDADRFSSHIHPLGWQNMLDGSSPSHLHGWDANNGIFRDESHIYNGAEWDENRQMVNGRGWDSKAEMWKRQSGSLKREIPSQFQKDERSVQDPVDDVSSKEIFDENGDTVLTKTSEIRPNIPPAKESPNTPELLSETPAPLSRSMDDNSKLSCSYLSKLNISTELALPDLYQQCQRLMDIEHCATADEETAAYIVLEGGMRAVSVSSNSAQISLFRPNKNSVFQHAMDLYKKQRTEMKEMQAISREMPSSERMLEEEQQGMQVVSGGMAFSERKHEEMGFNFNNEEVKAPVSTVDAEMTQAPIKTTGVDNATEADAALGKLEDLAVEADAALGEPEDLASPATREVKSLENSEESVPITNSTEVDMMDSEQPANLDAEKDTIVIANDNTPVNNINESSNDDMKGIVNGKDSPRCDEFSNNNDMKGIENGKESPGCDELNKNENGKESPGCGVGNSCFDKAVSGPLSLAGGDEIGGESCEEGGLMGGGGVTIGSESLILSQQIHHSPESTH</sequence>
<reference evidence="2 3" key="1">
    <citation type="journal article" date="2021" name="Hortic Res">
        <title>The domestication of Cucurbita argyrosperma as revealed by the genome of its wild relative.</title>
        <authorList>
            <person name="Barrera-Redondo J."/>
            <person name="Sanchez-de la Vega G."/>
            <person name="Aguirre-Liguori J.A."/>
            <person name="Castellanos-Morales G."/>
            <person name="Gutierrez-Guerrero Y.T."/>
            <person name="Aguirre-Dugua X."/>
            <person name="Aguirre-Planter E."/>
            <person name="Tenaillon M.I."/>
            <person name="Lira-Saade R."/>
            <person name="Eguiarte L.E."/>
        </authorList>
    </citation>
    <scope>NUCLEOTIDE SEQUENCE [LARGE SCALE GENOMIC DNA]</scope>
    <source>
        <strain evidence="2">JBR-2021</strain>
    </source>
</reference>
<proteinExistence type="predicted"/>
<feature type="compositionally biased region" description="Basic and acidic residues" evidence="1">
    <location>
        <begin position="13"/>
        <end position="62"/>
    </location>
</feature>
<comment type="caution">
    <text evidence="2">The sequence shown here is derived from an EMBL/GenBank/DDBJ whole genome shotgun (WGS) entry which is preliminary data.</text>
</comment>
<feature type="compositionally biased region" description="Basic and acidic residues" evidence="1">
    <location>
        <begin position="126"/>
        <end position="193"/>
    </location>
</feature>
<feature type="compositionally biased region" description="Basic and acidic residues" evidence="1">
    <location>
        <begin position="371"/>
        <end position="418"/>
    </location>
</feature>
<dbReference type="Proteomes" id="UP000685013">
    <property type="component" value="Chromosome 15"/>
</dbReference>
<feature type="region of interest" description="Disordered" evidence="1">
    <location>
        <begin position="547"/>
        <end position="635"/>
    </location>
</feature>
<gene>
    <name evidence="2" type="ORF">SDJN03_23772</name>
</gene>
<feature type="region of interest" description="Disordered" evidence="1">
    <location>
        <begin position="1040"/>
        <end position="1063"/>
    </location>
</feature>
<feature type="region of interest" description="Disordered" evidence="1">
    <location>
        <begin position="1"/>
        <end position="509"/>
    </location>
</feature>
<evidence type="ECO:0000256" key="1">
    <source>
        <dbReference type="SAM" id="MobiDB-lite"/>
    </source>
</evidence>
<feature type="region of interest" description="Disordered" evidence="1">
    <location>
        <begin position="779"/>
        <end position="853"/>
    </location>
</feature>